<dbReference type="InterPro" id="IPR036513">
    <property type="entry name" value="STAS_dom_sf"/>
</dbReference>
<feature type="compositionally biased region" description="Basic and acidic residues" evidence="1">
    <location>
        <begin position="1"/>
        <end position="11"/>
    </location>
</feature>
<evidence type="ECO:0000313" key="4">
    <source>
        <dbReference type="Proteomes" id="UP000619244"/>
    </source>
</evidence>
<dbReference type="InterPro" id="IPR058548">
    <property type="entry name" value="MlaB-like_STAS"/>
</dbReference>
<dbReference type="InterPro" id="IPR002645">
    <property type="entry name" value="STAS_dom"/>
</dbReference>
<dbReference type="CDD" id="cd07043">
    <property type="entry name" value="STAS_anti-anti-sigma_factors"/>
    <property type="match status" value="1"/>
</dbReference>
<evidence type="ECO:0000259" key="2">
    <source>
        <dbReference type="PROSITE" id="PS50801"/>
    </source>
</evidence>
<gene>
    <name evidence="3" type="ORF">GCM10010358_73880</name>
</gene>
<dbReference type="Gene3D" id="3.30.750.24">
    <property type="entry name" value="STAS domain"/>
    <property type="match status" value="1"/>
</dbReference>
<name>A0A918P054_9ACTN</name>
<dbReference type="AlphaFoldDB" id="A0A918P054"/>
<feature type="domain" description="STAS" evidence="2">
    <location>
        <begin position="1"/>
        <end position="60"/>
    </location>
</feature>
<accession>A0A918P054</accession>
<sequence>MRPHGEIDHHNIAPLRQALTREHTTVPARTVVDLSEVTFMDSTGLNALIIGHRAAHGTPG</sequence>
<organism evidence="3 4">
    <name type="scientific">Streptomyces minutiscleroticus</name>
    <dbReference type="NCBI Taxonomy" id="68238"/>
    <lineage>
        <taxon>Bacteria</taxon>
        <taxon>Bacillati</taxon>
        <taxon>Actinomycetota</taxon>
        <taxon>Actinomycetes</taxon>
        <taxon>Kitasatosporales</taxon>
        <taxon>Streptomycetaceae</taxon>
        <taxon>Streptomyces</taxon>
    </lineage>
</organism>
<evidence type="ECO:0000256" key="1">
    <source>
        <dbReference type="SAM" id="MobiDB-lite"/>
    </source>
</evidence>
<reference evidence="3" key="2">
    <citation type="submission" date="2020-09" db="EMBL/GenBank/DDBJ databases">
        <authorList>
            <person name="Sun Q."/>
            <person name="Ohkuma M."/>
        </authorList>
    </citation>
    <scope>NUCLEOTIDE SEQUENCE</scope>
    <source>
        <strain evidence="3">JCM 4790</strain>
    </source>
</reference>
<protein>
    <recommendedName>
        <fullName evidence="2">STAS domain-containing protein</fullName>
    </recommendedName>
</protein>
<proteinExistence type="predicted"/>
<comment type="caution">
    <text evidence="3">The sequence shown here is derived from an EMBL/GenBank/DDBJ whole genome shotgun (WGS) entry which is preliminary data.</text>
</comment>
<reference evidence="3" key="1">
    <citation type="journal article" date="2014" name="Int. J. Syst. Evol. Microbiol.">
        <title>Complete genome sequence of Corynebacterium casei LMG S-19264T (=DSM 44701T), isolated from a smear-ripened cheese.</title>
        <authorList>
            <consortium name="US DOE Joint Genome Institute (JGI-PGF)"/>
            <person name="Walter F."/>
            <person name="Albersmeier A."/>
            <person name="Kalinowski J."/>
            <person name="Ruckert C."/>
        </authorList>
    </citation>
    <scope>NUCLEOTIDE SEQUENCE</scope>
    <source>
        <strain evidence="3">JCM 4790</strain>
    </source>
</reference>
<dbReference type="EMBL" id="BMVU01000074">
    <property type="protein sequence ID" value="GGY10603.1"/>
    <property type="molecule type" value="Genomic_DNA"/>
</dbReference>
<dbReference type="SUPFAM" id="SSF52091">
    <property type="entry name" value="SpoIIaa-like"/>
    <property type="match status" value="1"/>
</dbReference>
<keyword evidence="4" id="KW-1185">Reference proteome</keyword>
<dbReference type="Pfam" id="PF13466">
    <property type="entry name" value="STAS_2"/>
    <property type="match status" value="1"/>
</dbReference>
<feature type="region of interest" description="Disordered" evidence="1">
    <location>
        <begin position="1"/>
        <end position="20"/>
    </location>
</feature>
<dbReference type="PROSITE" id="PS50801">
    <property type="entry name" value="STAS"/>
    <property type="match status" value="1"/>
</dbReference>
<evidence type="ECO:0000313" key="3">
    <source>
        <dbReference type="EMBL" id="GGY10603.1"/>
    </source>
</evidence>
<dbReference type="Proteomes" id="UP000619244">
    <property type="component" value="Unassembled WGS sequence"/>
</dbReference>